<evidence type="ECO:0000313" key="2">
    <source>
        <dbReference type="EMBL" id="OAX36496.1"/>
    </source>
</evidence>
<sequence length="149" mass="16982">MARSSIMVAAPLSLLHFALGGKDTVCTPVAFLSHYLEKFHPTGGFIYVKIQFDVTSYDKIDEYKCAQDERIELLTRHLGSHGRVVVFFFRSLGTRQRVALCREGAERRWSRAVYCNGGLAGIDYSFFSLFRNFQGCTHLFPCLRFRNGV</sequence>
<feature type="non-terminal residue" evidence="2">
    <location>
        <position position="149"/>
    </location>
</feature>
<keyword evidence="3" id="KW-1185">Reference proteome</keyword>
<evidence type="ECO:0000256" key="1">
    <source>
        <dbReference type="SAM" id="SignalP"/>
    </source>
</evidence>
<proteinExistence type="predicted"/>
<evidence type="ECO:0000313" key="3">
    <source>
        <dbReference type="Proteomes" id="UP000092154"/>
    </source>
</evidence>
<accession>A0A1B7MV72</accession>
<dbReference type="OrthoDB" id="2691791at2759"/>
<protein>
    <submittedName>
        <fullName evidence="2">Uncharacterized protein</fullName>
    </submittedName>
</protein>
<dbReference type="AlphaFoldDB" id="A0A1B7MV72"/>
<organism evidence="2 3">
    <name type="scientific">Rhizopogon vinicolor AM-OR11-026</name>
    <dbReference type="NCBI Taxonomy" id="1314800"/>
    <lineage>
        <taxon>Eukaryota</taxon>
        <taxon>Fungi</taxon>
        <taxon>Dikarya</taxon>
        <taxon>Basidiomycota</taxon>
        <taxon>Agaricomycotina</taxon>
        <taxon>Agaricomycetes</taxon>
        <taxon>Agaricomycetidae</taxon>
        <taxon>Boletales</taxon>
        <taxon>Suillineae</taxon>
        <taxon>Rhizopogonaceae</taxon>
        <taxon>Rhizopogon</taxon>
    </lineage>
</organism>
<gene>
    <name evidence="2" type="ORF">K503DRAFT_772461</name>
</gene>
<feature type="chain" id="PRO_5008597579" evidence="1">
    <location>
        <begin position="21"/>
        <end position="149"/>
    </location>
</feature>
<dbReference type="InParanoid" id="A0A1B7MV72"/>
<keyword evidence="1" id="KW-0732">Signal</keyword>
<dbReference type="EMBL" id="KV448412">
    <property type="protein sequence ID" value="OAX36496.1"/>
    <property type="molecule type" value="Genomic_DNA"/>
</dbReference>
<name>A0A1B7MV72_9AGAM</name>
<reference evidence="2 3" key="1">
    <citation type="submission" date="2016-06" db="EMBL/GenBank/DDBJ databases">
        <title>Comparative genomics of the ectomycorrhizal sister species Rhizopogon vinicolor and Rhizopogon vesiculosus (Basidiomycota: Boletales) reveals a divergence of the mating type B locus.</title>
        <authorList>
            <consortium name="DOE Joint Genome Institute"/>
            <person name="Mujic A.B."/>
            <person name="Kuo A."/>
            <person name="Tritt A."/>
            <person name="Lipzen A."/>
            <person name="Chen C."/>
            <person name="Johnson J."/>
            <person name="Sharma A."/>
            <person name="Barry K."/>
            <person name="Grigoriev I.V."/>
            <person name="Spatafora J.W."/>
        </authorList>
    </citation>
    <scope>NUCLEOTIDE SEQUENCE [LARGE SCALE GENOMIC DNA]</scope>
    <source>
        <strain evidence="2 3">AM-OR11-026</strain>
    </source>
</reference>
<dbReference type="Proteomes" id="UP000092154">
    <property type="component" value="Unassembled WGS sequence"/>
</dbReference>
<feature type="signal peptide" evidence="1">
    <location>
        <begin position="1"/>
        <end position="20"/>
    </location>
</feature>